<dbReference type="Pfam" id="PF08282">
    <property type="entry name" value="Hydrolase_3"/>
    <property type="match status" value="2"/>
</dbReference>
<dbReference type="InterPro" id="IPR023214">
    <property type="entry name" value="HAD_sf"/>
</dbReference>
<accession>A0A8H9GVY0</accession>
<sequence>MNLPENAPITLPLLMAFDLDGTLIPDAGRAAAPDVVAALGRLRTLGVQLAIITGRDTPPGPVRDAMRPHAVATNNGGRVLVGDDLHQEASFTDADLEAVLAHELPGARVVLFTAETLYVDLPPGAEPEPWMLARSFRPLADAPRAGILKAGYYHPDVAGLAGRLREGYPHLVLTGAQAPYPHFLTVTPQGAHKGAALTLIADALGVPHDRTVAFGDSDNDQAMLEVAAFGVQVGHLPLLAPHADARVDTQAELGAFLHAWADRMAAGQAGAAWAGER</sequence>
<evidence type="ECO:0008006" key="3">
    <source>
        <dbReference type="Google" id="ProtNLM"/>
    </source>
</evidence>
<reference evidence="2" key="1">
    <citation type="journal article" date="2019" name="Int. J. Syst. Evol. Microbiol.">
        <title>The Global Catalogue of Microorganisms (GCM) 10K type strain sequencing project: providing services to taxonomists for standard genome sequencing and annotation.</title>
        <authorList>
            <consortium name="The Broad Institute Genomics Platform"/>
            <consortium name="The Broad Institute Genome Sequencing Center for Infectious Disease"/>
            <person name="Wu L."/>
            <person name="Ma J."/>
        </authorList>
    </citation>
    <scope>NUCLEOTIDE SEQUENCE [LARGE SCALE GENOMIC DNA]</scope>
    <source>
        <strain evidence="2">JCM 31047</strain>
    </source>
</reference>
<dbReference type="Gene3D" id="3.40.50.1000">
    <property type="entry name" value="HAD superfamily/HAD-like"/>
    <property type="match status" value="1"/>
</dbReference>
<organism evidence="1 2">
    <name type="scientific">Deinococcus arenae</name>
    <dbReference type="NCBI Taxonomy" id="1452751"/>
    <lineage>
        <taxon>Bacteria</taxon>
        <taxon>Thermotogati</taxon>
        <taxon>Deinococcota</taxon>
        <taxon>Deinococci</taxon>
        <taxon>Deinococcales</taxon>
        <taxon>Deinococcaceae</taxon>
        <taxon>Deinococcus</taxon>
    </lineage>
</organism>
<keyword evidence="2" id="KW-1185">Reference proteome</keyword>
<gene>
    <name evidence="1" type="ORF">GCM10008956_23540</name>
</gene>
<dbReference type="GO" id="GO:0000287">
    <property type="term" value="F:magnesium ion binding"/>
    <property type="evidence" value="ECO:0007669"/>
    <property type="project" value="TreeGrafter"/>
</dbReference>
<protein>
    <recommendedName>
        <fullName evidence="3">HAD family phosphatase</fullName>
    </recommendedName>
</protein>
<dbReference type="PANTHER" id="PTHR10000">
    <property type="entry name" value="PHOSPHOSERINE PHOSPHATASE"/>
    <property type="match status" value="1"/>
</dbReference>
<comment type="caution">
    <text evidence="1">The sequence shown here is derived from an EMBL/GenBank/DDBJ whole genome shotgun (WGS) entry which is preliminary data.</text>
</comment>
<dbReference type="Gene3D" id="3.30.1240.10">
    <property type="match status" value="1"/>
</dbReference>
<dbReference type="SUPFAM" id="SSF56784">
    <property type="entry name" value="HAD-like"/>
    <property type="match status" value="1"/>
</dbReference>
<dbReference type="PANTHER" id="PTHR10000:SF8">
    <property type="entry name" value="HAD SUPERFAMILY HYDROLASE-LIKE, TYPE 3"/>
    <property type="match status" value="1"/>
</dbReference>
<dbReference type="AlphaFoldDB" id="A0A8H9GVY0"/>
<dbReference type="GO" id="GO:0005829">
    <property type="term" value="C:cytosol"/>
    <property type="evidence" value="ECO:0007669"/>
    <property type="project" value="TreeGrafter"/>
</dbReference>
<dbReference type="EMBL" id="BMQG01000007">
    <property type="protein sequence ID" value="GGM46668.1"/>
    <property type="molecule type" value="Genomic_DNA"/>
</dbReference>
<dbReference type="RefSeq" id="WP_308425346.1">
    <property type="nucleotide sequence ID" value="NZ_BMQG01000007.1"/>
</dbReference>
<dbReference type="Proteomes" id="UP000600547">
    <property type="component" value="Unassembled WGS sequence"/>
</dbReference>
<name>A0A8H9GVY0_9DEIO</name>
<dbReference type="GO" id="GO:0016791">
    <property type="term" value="F:phosphatase activity"/>
    <property type="evidence" value="ECO:0007669"/>
    <property type="project" value="TreeGrafter"/>
</dbReference>
<evidence type="ECO:0000313" key="1">
    <source>
        <dbReference type="EMBL" id="GGM46668.1"/>
    </source>
</evidence>
<dbReference type="InterPro" id="IPR036412">
    <property type="entry name" value="HAD-like_sf"/>
</dbReference>
<evidence type="ECO:0000313" key="2">
    <source>
        <dbReference type="Proteomes" id="UP000600547"/>
    </source>
</evidence>
<proteinExistence type="predicted"/>